<dbReference type="WBParaSite" id="ASIM_0001510001-mRNA-1">
    <property type="protein sequence ID" value="ASIM_0001510001-mRNA-1"/>
    <property type="gene ID" value="ASIM_0001510001"/>
</dbReference>
<dbReference type="OrthoDB" id="1607513at2759"/>
<dbReference type="SUPFAM" id="SSF53098">
    <property type="entry name" value="Ribonuclease H-like"/>
    <property type="match status" value="1"/>
</dbReference>
<feature type="region of interest" description="Disordered" evidence="9">
    <location>
        <begin position="242"/>
        <end position="275"/>
    </location>
</feature>
<feature type="domain" description="BED-type" evidence="10">
    <location>
        <begin position="302"/>
        <end position="348"/>
    </location>
</feature>
<evidence type="ECO:0000256" key="7">
    <source>
        <dbReference type="ARBA" id="ARBA00023242"/>
    </source>
</evidence>
<evidence type="ECO:0000313" key="13">
    <source>
        <dbReference type="WBParaSite" id="ASIM_0001510001-mRNA-1"/>
    </source>
</evidence>
<proteinExistence type="predicted"/>
<reference evidence="11 12" key="2">
    <citation type="submission" date="2018-11" db="EMBL/GenBank/DDBJ databases">
        <authorList>
            <consortium name="Pathogen Informatics"/>
        </authorList>
    </citation>
    <scope>NUCLEOTIDE SEQUENCE [LARGE SCALE GENOMIC DNA]</scope>
</reference>
<dbReference type="GO" id="GO:0008270">
    <property type="term" value="F:zinc ion binding"/>
    <property type="evidence" value="ECO:0007669"/>
    <property type="project" value="UniProtKB-KW"/>
</dbReference>
<dbReference type="InterPro" id="IPR003656">
    <property type="entry name" value="Znf_BED"/>
</dbReference>
<evidence type="ECO:0000256" key="8">
    <source>
        <dbReference type="PROSITE-ProRule" id="PRU00027"/>
    </source>
</evidence>
<feature type="compositionally biased region" description="Low complexity" evidence="9">
    <location>
        <begin position="253"/>
        <end position="268"/>
    </location>
</feature>
<dbReference type="InterPro" id="IPR012337">
    <property type="entry name" value="RNaseH-like_sf"/>
</dbReference>
<accession>A0A158PPM9</accession>
<keyword evidence="12" id="KW-1185">Reference proteome</keyword>
<dbReference type="GO" id="GO:0003677">
    <property type="term" value="F:DNA binding"/>
    <property type="evidence" value="ECO:0007669"/>
    <property type="project" value="InterPro"/>
</dbReference>
<dbReference type="GO" id="GO:0005634">
    <property type="term" value="C:nucleus"/>
    <property type="evidence" value="ECO:0007669"/>
    <property type="project" value="UniProtKB-SubCell"/>
</dbReference>
<dbReference type="EMBL" id="UYRR01031791">
    <property type="protein sequence ID" value="VDK52621.1"/>
    <property type="molecule type" value="Genomic_DNA"/>
</dbReference>
<keyword evidence="2" id="KW-0479">Metal-binding</keyword>
<keyword evidence="7" id="KW-0539">Nucleus</keyword>
<dbReference type="PANTHER" id="PTHR46481:SF10">
    <property type="entry name" value="ZINC FINGER BED DOMAIN-CONTAINING PROTEIN 39"/>
    <property type="match status" value="1"/>
</dbReference>
<evidence type="ECO:0000259" key="10">
    <source>
        <dbReference type="PROSITE" id="PS50808"/>
    </source>
</evidence>
<dbReference type="AlphaFoldDB" id="A0A158PPM9"/>
<feature type="region of interest" description="Disordered" evidence="9">
    <location>
        <begin position="135"/>
        <end position="203"/>
    </location>
</feature>
<dbReference type="InterPro" id="IPR052035">
    <property type="entry name" value="ZnF_BED_domain_contain"/>
</dbReference>
<feature type="compositionally biased region" description="Polar residues" evidence="9">
    <location>
        <begin position="45"/>
        <end position="60"/>
    </location>
</feature>
<dbReference type="Proteomes" id="UP000267096">
    <property type="component" value="Unassembled WGS sequence"/>
</dbReference>
<evidence type="ECO:0000256" key="4">
    <source>
        <dbReference type="ARBA" id="ARBA00022833"/>
    </source>
</evidence>
<feature type="compositionally biased region" description="Low complexity" evidence="9">
    <location>
        <begin position="137"/>
        <end position="157"/>
    </location>
</feature>
<feature type="region of interest" description="Disordered" evidence="9">
    <location>
        <begin position="7"/>
        <end position="60"/>
    </location>
</feature>
<comment type="subcellular location">
    <subcellularLocation>
        <location evidence="1">Nucleus</location>
    </subcellularLocation>
</comment>
<organism evidence="13">
    <name type="scientific">Anisakis simplex</name>
    <name type="common">Herring worm</name>
    <dbReference type="NCBI Taxonomy" id="6269"/>
    <lineage>
        <taxon>Eukaryota</taxon>
        <taxon>Metazoa</taxon>
        <taxon>Ecdysozoa</taxon>
        <taxon>Nematoda</taxon>
        <taxon>Chromadorea</taxon>
        <taxon>Rhabditida</taxon>
        <taxon>Spirurina</taxon>
        <taxon>Ascaridomorpha</taxon>
        <taxon>Ascaridoidea</taxon>
        <taxon>Anisakidae</taxon>
        <taxon>Anisakis</taxon>
        <taxon>Anisakis simplex complex</taxon>
    </lineage>
</organism>
<dbReference type="PROSITE" id="PS50808">
    <property type="entry name" value="ZF_BED"/>
    <property type="match status" value="1"/>
</dbReference>
<keyword evidence="6" id="KW-0804">Transcription</keyword>
<protein>
    <submittedName>
        <fullName evidence="13">BED-type domain-containing protein</fullName>
    </submittedName>
</protein>
<evidence type="ECO:0000256" key="3">
    <source>
        <dbReference type="ARBA" id="ARBA00022771"/>
    </source>
</evidence>
<keyword evidence="3 8" id="KW-0863">Zinc-finger</keyword>
<dbReference type="PANTHER" id="PTHR46481">
    <property type="entry name" value="ZINC FINGER BED DOMAIN-CONTAINING PROTEIN 4"/>
    <property type="match status" value="1"/>
</dbReference>
<name>A0A158PPM9_ANISI</name>
<feature type="region of interest" description="Disordered" evidence="9">
    <location>
        <begin position="356"/>
        <end position="412"/>
    </location>
</feature>
<feature type="compositionally biased region" description="Polar residues" evidence="9">
    <location>
        <begin position="356"/>
        <end position="379"/>
    </location>
</feature>
<feature type="compositionally biased region" description="Polar residues" evidence="9">
    <location>
        <begin position="158"/>
        <end position="169"/>
    </location>
</feature>
<sequence>MKLFIAASKLASSSGPQLPAPHRIRPPGLRKSTAVSEETMDEETGSPNADNPTPSDSSAVALSSNLSIHTTTLTATSSSYVNSIGGVTSSWDGSNLVVGGQRGIPASNLMAAVLATSSGTSLGRRQVSPSAINLANSQSCSSPSSSASTQQSLLSISPQIPQPTATIHCTKSEPLAGDDTLPGSNPTLHHAHHHSNRSVSTVHANSVPQMKISKLHDLAAMSTVRSCDAILTDDAASSSLFEPAHSSARHQVSTDSSSSTNSTSSRDTGVTLPLNSQLMPPKAVIQDDIRMKLGRFELVKKKGRSEVWNLFGQVLDTTTGARLPYVACYACKVLYTDTGGGTGNMTRHRCPLGTSYKDSSIGSSTETNPDLSSQQSFETAVSAGGQLSPEAASGYQRESPAPGQSHVSLTAQSSFESSPPFSDFDRRLFCAAVVRCCATDLLPPVVFQDRRDLINCENLHAKCVGARDWARCQIPGDGLRSVIETAIAIGRRCRLADRQSLSTLIPDTLTLQQLIDNSSKSVLSELKLEVGCTARATGLSLSVEGVTGDDRLAVVSANYVGADWRLKRRIISVERRDQLQNGMDQIIGECASGALHLTIVTEQPLLNFDSSARTSICICATLNNIVDEIFTDATDEKHNVAEVISSCQKMASTFEKMGLERRTEVICESRCGHIDYLFYVYELLKFVREYVIALIHPIEWSFVDDIRRYLEPFHVMASIFSQKAVINYHMVLPEWFALIHEFSGEDEDSSAANFETSSANSSQSSCSSSKWLSSVRKATEDKLRSLTSSTISVEHRMATVLNPRLKHLPVICNDLQRIEAYTKIRSMIGLWETRAIVPRSEDPIGSEAVEGEPPRKRISFLSSLEDRAMIDDELECYLRSQFPAIQTKDVLQFWSTLGQSQFPNLAHLARYLLSIPSACCQHRSQSNVTLPTDSLTSLLILRSSYAHATHLPDAFSISTSVLSAAKSTASSTSKVDS</sequence>
<evidence type="ECO:0000256" key="6">
    <source>
        <dbReference type="ARBA" id="ARBA00023163"/>
    </source>
</evidence>
<evidence type="ECO:0000313" key="11">
    <source>
        <dbReference type="EMBL" id="VDK52621.1"/>
    </source>
</evidence>
<keyword evidence="4" id="KW-0862">Zinc</keyword>
<evidence type="ECO:0000256" key="9">
    <source>
        <dbReference type="SAM" id="MobiDB-lite"/>
    </source>
</evidence>
<evidence type="ECO:0000256" key="2">
    <source>
        <dbReference type="ARBA" id="ARBA00022723"/>
    </source>
</evidence>
<gene>
    <name evidence="11" type="ORF">ASIM_LOCUS14510</name>
</gene>
<evidence type="ECO:0000313" key="12">
    <source>
        <dbReference type="Proteomes" id="UP000267096"/>
    </source>
</evidence>
<evidence type="ECO:0000256" key="1">
    <source>
        <dbReference type="ARBA" id="ARBA00004123"/>
    </source>
</evidence>
<keyword evidence="5" id="KW-0805">Transcription regulation</keyword>
<reference evidence="13" key="1">
    <citation type="submission" date="2016-04" db="UniProtKB">
        <authorList>
            <consortium name="WormBaseParasite"/>
        </authorList>
    </citation>
    <scope>IDENTIFICATION</scope>
</reference>
<evidence type="ECO:0000256" key="5">
    <source>
        <dbReference type="ARBA" id="ARBA00023015"/>
    </source>
</evidence>